<keyword evidence="3" id="KW-0732">Signal</keyword>
<feature type="compositionally biased region" description="Gly residues" evidence="1">
    <location>
        <begin position="420"/>
        <end position="441"/>
    </location>
</feature>
<feature type="compositionally biased region" description="Basic and acidic residues" evidence="1">
    <location>
        <begin position="1099"/>
        <end position="1126"/>
    </location>
</feature>
<feature type="region of interest" description="Disordered" evidence="1">
    <location>
        <begin position="867"/>
        <end position="984"/>
    </location>
</feature>
<evidence type="ECO:0008006" key="6">
    <source>
        <dbReference type="Google" id="ProtNLM"/>
    </source>
</evidence>
<evidence type="ECO:0000313" key="4">
    <source>
        <dbReference type="EMBL" id="KAK3939885.1"/>
    </source>
</evidence>
<dbReference type="Gene3D" id="2.120.10.80">
    <property type="entry name" value="Kelch-type beta propeller"/>
    <property type="match status" value="1"/>
</dbReference>
<feature type="compositionally biased region" description="Acidic residues" evidence="1">
    <location>
        <begin position="871"/>
        <end position="881"/>
    </location>
</feature>
<feature type="compositionally biased region" description="Polar residues" evidence="1">
    <location>
        <begin position="605"/>
        <end position="615"/>
    </location>
</feature>
<feature type="compositionally biased region" description="Acidic residues" evidence="1">
    <location>
        <begin position="621"/>
        <end position="630"/>
    </location>
</feature>
<feature type="region of interest" description="Disordered" evidence="1">
    <location>
        <begin position="1012"/>
        <end position="1166"/>
    </location>
</feature>
<comment type="caution">
    <text evidence="4">The sequence shown here is derived from an EMBL/GenBank/DDBJ whole genome shotgun (WGS) entry which is preliminary data.</text>
</comment>
<evidence type="ECO:0000256" key="3">
    <source>
        <dbReference type="SAM" id="SignalP"/>
    </source>
</evidence>
<name>A0AAN6N6S6_9PEZI</name>
<keyword evidence="5" id="KW-1185">Reference proteome</keyword>
<keyword evidence="2" id="KW-1133">Transmembrane helix</keyword>
<dbReference type="SUPFAM" id="SSF50965">
    <property type="entry name" value="Galactose oxidase, central domain"/>
    <property type="match status" value="1"/>
</dbReference>
<dbReference type="EMBL" id="MU853804">
    <property type="protein sequence ID" value="KAK3939885.1"/>
    <property type="molecule type" value="Genomic_DNA"/>
</dbReference>
<feature type="compositionally biased region" description="Low complexity" evidence="1">
    <location>
        <begin position="704"/>
        <end position="713"/>
    </location>
</feature>
<feature type="transmembrane region" description="Helical" evidence="2">
    <location>
        <begin position="458"/>
        <end position="480"/>
    </location>
</feature>
<accession>A0AAN6N6S6</accession>
<feature type="compositionally biased region" description="Low complexity" evidence="1">
    <location>
        <begin position="1143"/>
        <end position="1166"/>
    </location>
</feature>
<feature type="compositionally biased region" description="Low complexity" evidence="1">
    <location>
        <begin position="575"/>
        <end position="588"/>
    </location>
</feature>
<feature type="compositionally biased region" description="Basic and acidic residues" evidence="1">
    <location>
        <begin position="1038"/>
        <end position="1058"/>
    </location>
</feature>
<feature type="chain" id="PRO_5042856131" description="Galactose oxidase" evidence="3">
    <location>
        <begin position="26"/>
        <end position="1166"/>
    </location>
</feature>
<feature type="compositionally biased region" description="Low complexity" evidence="1">
    <location>
        <begin position="442"/>
        <end position="452"/>
    </location>
</feature>
<feature type="compositionally biased region" description="Low complexity" evidence="1">
    <location>
        <begin position="752"/>
        <end position="765"/>
    </location>
</feature>
<feature type="region of interest" description="Disordered" evidence="1">
    <location>
        <begin position="502"/>
        <end position="525"/>
    </location>
</feature>
<evidence type="ECO:0000313" key="5">
    <source>
        <dbReference type="Proteomes" id="UP001303473"/>
    </source>
</evidence>
<keyword evidence="2" id="KW-0472">Membrane</keyword>
<feature type="compositionally biased region" description="Gly residues" evidence="1">
    <location>
        <begin position="734"/>
        <end position="743"/>
    </location>
</feature>
<dbReference type="InterPro" id="IPR015915">
    <property type="entry name" value="Kelch-typ_b-propeller"/>
</dbReference>
<feature type="region of interest" description="Disordered" evidence="1">
    <location>
        <begin position="787"/>
        <end position="839"/>
    </location>
</feature>
<feature type="signal peptide" evidence="3">
    <location>
        <begin position="1"/>
        <end position="25"/>
    </location>
</feature>
<sequence length="1166" mass="122471">MGTKAGIRRAALAVLGLLLPSLTLSAELLPYTPTTILLPGSSLSLPSNSNSSDVAYIFSPSGNSVDLLSVNISSTLSAGSIRPQTLASGLPFLSGKTAFAPSILDNGTISVLAGDCSTANSSVWTYSGAGWTQHQTTTDKGVSGGPYWLGGSLSFSAQLEPTMSDPTLYVYGGMCPWANSTTATWQSSAVYSNRMLRVSPPQSTGQSTFTVEGTDSAGPPIAEAGFTLTALTPSLSNRSGIVTQQTNHVLLGGHTQQAFINMSIVAIWSLPEETWSFVTIQPPAATGKTDLLAKDITKRDTASVDSRSGHTAVLSEDGSSVVVFGGWVGDITQAASPQLAVLKIGAGFDDWTWSIPTTQPAGSGIYGHGAALLPGNVMMVYGGYEIGTSQTKRATNQMFLNITSMTWSNDYTNPTSSSGGTSGGSGSTHGGGGGSSGGDGSSGSSTSGTAGTEKNRQIGLAVGLSLGLLPLVIILIIFGLRYRRKQRQRRDERDETIRGLAQNLHASSDGHHHDEMLERDHGDGMYPWNETSARDWYTGGHDPYTQGRRSLGYETLRGGTQSSPTLLYFPSLPAAAASSSRPRGSVARGLYQPTTGTDRDFGNPMRSSTRKSQNGIHPIYEDDEGDEDESSGGAVVSGPPSPAHDPDDPFLTPTGTVAPTVLFPPSAPTSNSSGTRSSRTTPSPEQQQQLGHAQGQDPEVQGWVSDVDAADAVLSARIGRHSTTTPIPPTTSVSGGGGGGGGRRSPSRRTSNRSSAPGAGAGAAAEYEDGRTASNLSERSAAFSFIQSAFERTPSQRHGGGSQPQAFRSAFTAAGAAGGVEEKEKPGSSSSGSSSHTFSTAKSNFATLQAEGPSLLLGTEYYYEAPAAAAADDDNDNDNEDDRAPGSPSKSKPGRRSWFGSLRRVFSGGGTPSPSGSSRGADSPTREYLLDGSGNPMGSGSDYGPSRMLIGLTPSGTLMRRKQGREAWESTARGSGSGAGSDYDEWDIERAVEQRLVQVMFTVPKERLRVVNADEIEKEEEVAVLVNPGDSEDDEDDQRQGEYGRLEQEVEDLAKGTEREEEEEGEGEHGKGKLTREDKGKGKEKEEQQMGERPLQTKGDSETTTDSKEETSSVHTAEAVRLERPRTRVQKMVESLEKRGSRDNSPGSSSSSNPTRSIGGSPTRSL</sequence>
<keyword evidence="2" id="KW-0812">Transmembrane</keyword>
<dbReference type="InterPro" id="IPR011043">
    <property type="entry name" value="Gal_Oxase/kelch_b-propeller"/>
</dbReference>
<proteinExistence type="predicted"/>
<reference evidence="5" key="1">
    <citation type="journal article" date="2023" name="Mol. Phylogenet. Evol.">
        <title>Genome-scale phylogeny and comparative genomics of the fungal order Sordariales.</title>
        <authorList>
            <person name="Hensen N."/>
            <person name="Bonometti L."/>
            <person name="Westerberg I."/>
            <person name="Brannstrom I.O."/>
            <person name="Guillou S."/>
            <person name="Cros-Aarteil S."/>
            <person name="Calhoun S."/>
            <person name="Haridas S."/>
            <person name="Kuo A."/>
            <person name="Mondo S."/>
            <person name="Pangilinan J."/>
            <person name="Riley R."/>
            <person name="LaButti K."/>
            <person name="Andreopoulos B."/>
            <person name="Lipzen A."/>
            <person name="Chen C."/>
            <person name="Yan M."/>
            <person name="Daum C."/>
            <person name="Ng V."/>
            <person name="Clum A."/>
            <person name="Steindorff A."/>
            <person name="Ohm R.A."/>
            <person name="Martin F."/>
            <person name="Silar P."/>
            <person name="Natvig D.O."/>
            <person name="Lalanne C."/>
            <person name="Gautier V."/>
            <person name="Ament-Velasquez S.L."/>
            <person name="Kruys A."/>
            <person name="Hutchinson M.I."/>
            <person name="Powell A.J."/>
            <person name="Barry K."/>
            <person name="Miller A.N."/>
            <person name="Grigoriev I.V."/>
            <person name="Debuchy R."/>
            <person name="Gladieux P."/>
            <person name="Hiltunen Thoren M."/>
            <person name="Johannesson H."/>
        </authorList>
    </citation>
    <scope>NUCLEOTIDE SEQUENCE [LARGE SCALE GENOMIC DNA]</scope>
    <source>
        <strain evidence="5">CBS 340.73</strain>
    </source>
</reference>
<gene>
    <name evidence="4" type="ORF">QBC46DRAFT_262317</name>
</gene>
<feature type="compositionally biased region" description="Basic and acidic residues" evidence="1">
    <location>
        <begin position="508"/>
        <end position="523"/>
    </location>
</feature>
<feature type="region of interest" description="Disordered" evidence="1">
    <location>
        <begin position="575"/>
        <end position="774"/>
    </location>
</feature>
<protein>
    <recommendedName>
        <fullName evidence="6">Galactose oxidase</fullName>
    </recommendedName>
</protein>
<dbReference type="AlphaFoldDB" id="A0AAN6N6S6"/>
<feature type="compositionally biased region" description="Low complexity" evidence="1">
    <location>
        <begin position="721"/>
        <end position="733"/>
    </location>
</feature>
<evidence type="ECO:0000256" key="2">
    <source>
        <dbReference type="SAM" id="Phobius"/>
    </source>
</evidence>
<dbReference type="Proteomes" id="UP001303473">
    <property type="component" value="Unassembled WGS sequence"/>
</dbReference>
<feature type="compositionally biased region" description="Low complexity" evidence="1">
    <location>
        <begin position="668"/>
        <end position="696"/>
    </location>
</feature>
<organism evidence="4 5">
    <name type="scientific">Diplogelasinospora grovesii</name>
    <dbReference type="NCBI Taxonomy" id="303347"/>
    <lineage>
        <taxon>Eukaryota</taxon>
        <taxon>Fungi</taxon>
        <taxon>Dikarya</taxon>
        <taxon>Ascomycota</taxon>
        <taxon>Pezizomycotina</taxon>
        <taxon>Sordariomycetes</taxon>
        <taxon>Sordariomycetidae</taxon>
        <taxon>Sordariales</taxon>
        <taxon>Diplogelasinosporaceae</taxon>
        <taxon>Diplogelasinospora</taxon>
    </lineage>
</organism>
<feature type="compositionally biased region" description="Basic and acidic residues" evidence="1">
    <location>
        <begin position="1067"/>
        <end position="1090"/>
    </location>
</feature>
<feature type="region of interest" description="Disordered" evidence="1">
    <location>
        <begin position="413"/>
        <end position="452"/>
    </location>
</feature>
<evidence type="ECO:0000256" key="1">
    <source>
        <dbReference type="SAM" id="MobiDB-lite"/>
    </source>
</evidence>